<sequence>MSVVDGTSRLRKVLLCKPEFLVSAAPINVISEQYTKPLDRDKMMQEFESVVKAYEENGVEVVQVTSTENMPNAVFARDFGGNVKEGYILGHFKKSIRFLERSHYRKIMEELGIPKIAEVSEGYFEGGDFAFIDEKTLAIGVIDRTNLTGVDEIRKQLEPYGYRVYAVKANPDYLHLDMCFNLVAPKLAIAYEAGLPDDFLVLLKEKGIKVIAGTEEMIFKHGYNVEALGDNRVMSLKQNTFINDALRKEGMEVIEVDITELLKAGGGVHCMTFPLERY</sequence>
<reference evidence="1 2" key="1">
    <citation type="submission" date="2014-02" db="EMBL/GenBank/DDBJ databases">
        <authorList>
            <person name="Manrique M."/>
        </authorList>
    </citation>
    <scope>NUCLEOTIDE SEQUENCE [LARGE SCALE GENOMIC DNA]</scope>
    <source>
        <strain evidence="1 2">LMG17956</strain>
    </source>
</reference>
<dbReference type="PANTHER" id="PTHR47271">
    <property type="entry name" value="ARGININE DEIMINASE"/>
    <property type="match status" value="1"/>
</dbReference>
<proteinExistence type="predicted"/>
<protein>
    <submittedName>
        <fullName evidence="1">Putative aminohydrolase</fullName>
    </submittedName>
</protein>
<evidence type="ECO:0000313" key="1">
    <source>
        <dbReference type="EMBL" id="CDO17375.1"/>
    </source>
</evidence>
<dbReference type="Pfam" id="PF19420">
    <property type="entry name" value="DDAH_eukar"/>
    <property type="match status" value="1"/>
</dbReference>
<name>A0A060RGC3_9STRE</name>
<organism evidence="1 2">
    <name type="scientific">Streptococcus gallolyticus</name>
    <dbReference type="NCBI Taxonomy" id="315405"/>
    <lineage>
        <taxon>Bacteria</taxon>
        <taxon>Bacillati</taxon>
        <taxon>Bacillota</taxon>
        <taxon>Bacilli</taxon>
        <taxon>Lactobacillales</taxon>
        <taxon>Streptococcaceae</taxon>
        <taxon>Streptococcus</taxon>
    </lineage>
</organism>
<dbReference type="EMBL" id="CCBC010000128">
    <property type="protein sequence ID" value="CDO17375.1"/>
    <property type="molecule type" value="Genomic_DNA"/>
</dbReference>
<dbReference type="AlphaFoldDB" id="A0A060RGC3"/>
<dbReference type="GO" id="GO:0016990">
    <property type="term" value="F:arginine deiminase activity"/>
    <property type="evidence" value="ECO:0007669"/>
    <property type="project" value="TreeGrafter"/>
</dbReference>
<reference evidence="1 2" key="2">
    <citation type="submission" date="2014-05" db="EMBL/GenBank/DDBJ databases">
        <title>Genome sequence of Streptococcus gallolyticus.</title>
        <authorList>
            <person name="Del Campo R."/>
        </authorList>
    </citation>
    <scope>NUCLEOTIDE SEQUENCE [LARGE SCALE GENOMIC DNA]</scope>
    <source>
        <strain evidence="1 2">LMG17956</strain>
    </source>
</reference>
<evidence type="ECO:0000313" key="2">
    <source>
        <dbReference type="Proteomes" id="UP000027584"/>
    </source>
</evidence>
<dbReference type="SUPFAM" id="SSF55909">
    <property type="entry name" value="Pentein"/>
    <property type="match status" value="1"/>
</dbReference>
<dbReference type="GO" id="GO:0019546">
    <property type="term" value="P:L-arginine deiminase pathway"/>
    <property type="evidence" value="ECO:0007669"/>
    <property type="project" value="TreeGrafter"/>
</dbReference>
<dbReference type="Proteomes" id="UP000027584">
    <property type="component" value="Unassembled WGS sequence"/>
</dbReference>
<accession>A0A060RGC3</accession>
<keyword evidence="1" id="KW-0378">Hydrolase</keyword>
<gene>
    <name evidence="1" type="ORF">BN963_SGAL_00564</name>
</gene>
<dbReference type="PANTHER" id="PTHR47271:SF2">
    <property type="entry name" value="ARGININE DEIMINASE"/>
    <property type="match status" value="1"/>
</dbReference>
<comment type="caution">
    <text evidence="1">The sequence shown here is derived from an EMBL/GenBank/DDBJ whole genome shotgun (WGS) entry which is preliminary data.</text>
</comment>
<dbReference type="Gene3D" id="3.75.10.10">
    <property type="entry name" value="L-arginine/glycine Amidinotransferase, Chain A"/>
    <property type="match status" value="1"/>
</dbReference>